<dbReference type="KEGG" id="vg:14697518"/>
<proteinExistence type="predicted"/>
<keyword evidence="2" id="KW-1185">Reference proteome</keyword>
<dbReference type="Proteomes" id="UP000011294">
    <property type="component" value="Genome"/>
</dbReference>
<protein>
    <submittedName>
        <fullName evidence="1">Internal virion protein D</fullName>
    </submittedName>
</protein>
<dbReference type="RefSeq" id="YP_007517796.1">
    <property type="nucleotide sequence ID" value="NC_020482.1"/>
</dbReference>
<dbReference type="EMBL" id="KC465900">
    <property type="protein sequence ID" value="AGE60566.1"/>
    <property type="molecule type" value="Genomic_DNA"/>
</dbReference>
<sequence length="1230" mass="137871">MTTIRKQAPNGEYLDFPEGTSEDVMNKYMAQPKFHAVQRKRGVIKDVAIGVADGVRDGVQSTIGLVEGLGDTLGEATNIGGFVFGKDAENGLMGYENFAEFKANKREDILFGKAGVKDAVQLPDFQGDAQTWQGGLTKGVSQFLTGWFTGGRLIKGVGVATGTTKAISPFFQASKTGQFAKMTGKGAIADFTAFDEETGRLADMITEHAPFLENPIFDYLSSEGKDEGFYEARMKNALEGGLIGGGVEATIRTFRYIKNFRKSQEGKAIDKKQLAEDQKYLEEVRQEDIAPRNKPLSEEEGVVVLKSLEKDLDDAVVKQFNQAQKNSPNKEMFDGNIENLDLTLNFNVRQFLNLDKEGLLSLDSFNKTYEKLIKQKKITLSDDIVEKTARKIYGSNPNKLEIDIKELEQVMRTAPHKIMAMNSYIETLAHGVKRLARAGKTEPKIREYFLKSFFPKWKAINLQKLSIGTSSGQSLRLSGKTAKNPIVQDLDTALKDVENYGGDVDTLIDQISKAGDSNISKVLNYAVKNKTWDVLNEVWINALLSNPKTHIINLTSNLTNVFIRPLEKMVGSRLSSTLLENPEKVAKLRAEGQRALSTYVGLRRHLTDAVKYMKLAFAKEDTILSKRGKIDIPEKAIQKRKTITDPETGQVREVLDNDSTSGKIINKIGKVARIPTRFLNAEDEFFRQITYRTELEKQGVDLAIKEGKSRTKIVASDLKTRKPISEFDQFVSDYFDDGFDEFGRAKNPEAMRKADENTYTQELDGIFKRVQDLANDFPVLKQIIPFIRTPANLMLNVVDRTPLGFIRKNFRDDFIGRNGAERMAQARGGMATGTVLLTLGSILHREGVITGSQGQLSGEGFTQSQDLRNLKKNTGALPYAFRYFDEESGKHKYVQFGRFDPFGAFFGMIADFNEQYDKLSEDDMRRVGGNMLILMAKQGGDASDYLSAGDKISNFGSASWSALSRNLVSKTYLKGLADFMEVLTSDDTSKWKNYKNSKIGSFYPNVFAKLVNDPFYKDTKTILDEVKKRTGVGEVEDKYDFRGNKLKMGGTEGTRLFNGLFNPFTTSEEIEDPVASEILRLGVNMPMMRDTLRGDIDLTLFKSGNGQTAYNKQMELLGKVKISGLSLDERLRNVINSDYYNRLSDPISLDNNNKDEGTKARYLKQIIKSYHTAVEEEIIRTRNNFKSTKDDTGNFTLENSINARDNFKRKTKIGLPINKADLDGLYQFSK</sequence>
<reference evidence="1 2" key="1">
    <citation type="journal article" date="2013" name="Nature">
        <title>Abundant SAR11 viruses in the ocean.</title>
        <authorList>
            <person name="Zhao Y."/>
            <person name="Temperton B."/>
            <person name="Thrash J.C."/>
            <person name="Schwalbach M.S."/>
            <person name="Vergin K.L."/>
            <person name="Landry Z.C."/>
            <person name="Ellisman M."/>
            <person name="Deerinck T."/>
            <person name="Sullivan M.B."/>
            <person name="Giovannoni S.J."/>
        </authorList>
    </citation>
    <scope>NUCLEOTIDE SEQUENCE [LARGE SCALE GENOMIC DNA]</scope>
</reference>
<name>M1IDU6_9CAUD</name>
<evidence type="ECO:0000313" key="1">
    <source>
        <dbReference type="EMBL" id="AGE60566.1"/>
    </source>
</evidence>
<dbReference type="GeneID" id="14697518"/>
<evidence type="ECO:0000313" key="2">
    <source>
        <dbReference type="Proteomes" id="UP000011294"/>
    </source>
</evidence>
<organism evidence="1 2">
    <name type="scientific">Pelagibacter phage HTVC011P</name>
    <dbReference type="NCBI Taxonomy" id="1283078"/>
    <lineage>
        <taxon>Viruses</taxon>
        <taxon>Duplodnaviria</taxon>
        <taxon>Heunggongvirae</taxon>
        <taxon>Uroviricota</taxon>
        <taxon>Caudoviricetes</taxon>
        <taxon>Autographivirales</taxon>
        <taxon>Stopavirus</taxon>
        <taxon>Stopavirus HTVC011P</taxon>
    </lineage>
</organism>
<accession>M1IDU6</accession>